<organism evidence="3 4">
    <name type="scientific">Triparma laevis f. longispina</name>
    <dbReference type="NCBI Taxonomy" id="1714387"/>
    <lineage>
        <taxon>Eukaryota</taxon>
        <taxon>Sar</taxon>
        <taxon>Stramenopiles</taxon>
        <taxon>Ochrophyta</taxon>
        <taxon>Bolidophyceae</taxon>
        <taxon>Parmales</taxon>
        <taxon>Triparmaceae</taxon>
        <taxon>Triparma</taxon>
    </lineage>
</organism>
<feature type="chain" id="PRO_5040741379" evidence="2">
    <location>
        <begin position="17"/>
        <end position="116"/>
    </location>
</feature>
<keyword evidence="1" id="KW-0472">Membrane</keyword>
<dbReference type="OrthoDB" id="10401355at2759"/>
<evidence type="ECO:0000256" key="1">
    <source>
        <dbReference type="SAM" id="Phobius"/>
    </source>
</evidence>
<protein>
    <submittedName>
        <fullName evidence="3">Uncharacterized protein</fullName>
    </submittedName>
</protein>
<proteinExistence type="predicted"/>
<feature type="transmembrane region" description="Helical" evidence="1">
    <location>
        <begin position="61"/>
        <end position="79"/>
    </location>
</feature>
<accession>A0A9W6ZFJ5</accession>
<comment type="caution">
    <text evidence="3">The sequence shown here is derived from an EMBL/GenBank/DDBJ whole genome shotgun (WGS) entry which is preliminary data.</text>
</comment>
<evidence type="ECO:0000313" key="3">
    <source>
        <dbReference type="EMBL" id="GMH51591.1"/>
    </source>
</evidence>
<keyword evidence="4" id="KW-1185">Reference proteome</keyword>
<evidence type="ECO:0000313" key="4">
    <source>
        <dbReference type="Proteomes" id="UP001165122"/>
    </source>
</evidence>
<gene>
    <name evidence="3" type="ORF">TrLO_g2520</name>
</gene>
<keyword evidence="1" id="KW-1133">Transmembrane helix</keyword>
<dbReference type="EMBL" id="BRXW01000407">
    <property type="protein sequence ID" value="GMH51591.1"/>
    <property type="molecule type" value="Genomic_DNA"/>
</dbReference>
<sequence>MIRLLLLALLIIVASGFAPVAPFFLKQKSSSPTALFDVLSDGAPEPKILLKGPELPRESDGLVHVPVIPALGGMFALFLSTGFKMRENRINTAEKREQNSADLLEAVKRRNAEKAQ</sequence>
<dbReference type="AlphaFoldDB" id="A0A9W6ZFJ5"/>
<evidence type="ECO:0000256" key="2">
    <source>
        <dbReference type="SAM" id="SignalP"/>
    </source>
</evidence>
<dbReference type="Proteomes" id="UP001165122">
    <property type="component" value="Unassembled WGS sequence"/>
</dbReference>
<keyword evidence="2" id="KW-0732">Signal</keyword>
<feature type="signal peptide" evidence="2">
    <location>
        <begin position="1"/>
        <end position="16"/>
    </location>
</feature>
<name>A0A9W6ZFJ5_9STRA</name>
<keyword evidence="1" id="KW-0812">Transmembrane</keyword>
<reference evidence="4" key="1">
    <citation type="journal article" date="2023" name="Commun. Biol.">
        <title>Genome analysis of Parmales, the sister group of diatoms, reveals the evolutionary specialization of diatoms from phago-mixotrophs to photoautotrophs.</title>
        <authorList>
            <person name="Ban H."/>
            <person name="Sato S."/>
            <person name="Yoshikawa S."/>
            <person name="Yamada K."/>
            <person name="Nakamura Y."/>
            <person name="Ichinomiya M."/>
            <person name="Sato N."/>
            <person name="Blanc-Mathieu R."/>
            <person name="Endo H."/>
            <person name="Kuwata A."/>
            <person name="Ogata H."/>
        </authorList>
    </citation>
    <scope>NUCLEOTIDE SEQUENCE [LARGE SCALE GENOMIC DNA]</scope>
    <source>
        <strain evidence="4">NIES 3700</strain>
    </source>
</reference>